<dbReference type="SUPFAM" id="SSF56300">
    <property type="entry name" value="Metallo-dependent phosphatases"/>
    <property type="match status" value="1"/>
</dbReference>
<gene>
    <name evidence="3" type="ordered locus">STHERM_c12320</name>
</gene>
<comment type="similarity">
    <text evidence="1">Belongs to the CapA family.</text>
</comment>
<evidence type="ECO:0000313" key="4">
    <source>
        <dbReference type="Proteomes" id="UP000001296"/>
    </source>
</evidence>
<dbReference type="InterPro" id="IPR029052">
    <property type="entry name" value="Metallo-depent_PP-like"/>
</dbReference>
<reference evidence="3 4" key="2">
    <citation type="journal article" date="2010" name="J. Bacteriol.">
        <title>Genome sequence of the polysaccharide-degrading, thermophilic anaerobe Spirochaeta thermophila DSM 6192.</title>
        <authorList>
            <person name="Angelov A."/>
            <person name="Liebl S."/>
            <person name="Ballschmiter M."/>
            <person name="Bomeke M."/>
            <person name="Lehmann R."/>
            <person name="Liesegang H."/>
            <person name="Daniel R."/>
            <person name="Liebl W."/>
        </authorList>
    </citation>
    <scope>NUCLEOTIDE SEQUENCE [LARGE SCALE GENOMIC DNA]</scope>
    <source>
        <strain evidence="4">ATCC 49972 / DSM 6192 / RI 19.B1</strain>
    </source>
</reference>
<dbReference type="EMBL" id="CP001698">
    <property type="protein sequence ID" value="ADN02173.1"/>
    <property type="molecule type" value="Genomic_DNA"/>
</dbReference>
<dbReference type="Proteomes" id="UP000001296">
    <property type="component" value="Chromosome"/>
</dbReference>
<sequence length="471" mass="51355">MKIPLLLREMKRRDGPGSWMGAVLLLVLVSSGCSRGVGGSSGTTVPVEEMLREEVVSRLRPPEGVEVRVTPGEGVPEGRLLWRPVASLLYGVPVRLETALTESLPEGEAWGRAVRLEEIVLPHLAARVEGRYPGEKGYPLEVRVWVGVRADLLADPEVRGWWERVGFEADGVSWVGVVGDVGPFGALGEVLAGPGGAQRVAGEVWEALRGVEVLLGNLEGAVTSRTGAYPKPYIFRIPEGALRGLRELGFDWLSLANNHSWDFFEPGFLDTLRALARVGLATSGAGRSLEEAQAWWRVRLREGWVGVLGVGAYLREDSGFDGEALAAARPGKPGILWADERLWGAMEGEREGLRLLMVHGGLEYTDAPREDFVRLYRTMVDHGADVVIGTHPHVLQGVETYKKGIIFYSLGNFLFPDDVDDPRAFRSVILRLGIHKGEVRILSPLPVVFESGRLTIGDGGIIHPLISAPSR</sequence>
<name>E0RT36_WINT6</name>
<evidence type="ECO:0000313" key="3">
    <source>
        <dbReference type="EMBL" id="ADN02173.1"/>
    </source>
</evidence>
<feature type="domain" description="Capsule synthesis protein CapA" evidence="2">
    <location>
        <begin position="174"/>
        <end position="417"/>
    </location>
</feature>
<evidence type="ECO:0000259" key="2">
    <source>
        <dbReference type="SMART" id="SM00854"/>
    </source>
</evidence>
<dbReference type="PaxDb" id="665571-STHERM_c12320"/>
<dbReference type="HOGENOM" id="CLU_579892_0_0_12"/>
<dbReference type="AlphaFoldDB" id="E0RT36"/>
<dbReference type="InterPro" id="IPR052169">
    <property type="entry name" value="CW_Biosynth-Accessory"/>
</dbReference>
<organism evidence="3 4">
    <name type="scientific">Winmispira thermophila (strain ATCC 49972 / DSM 6192 / RI 19.B1)</name>
    <name type="common">Spirochaeta thermophila</name>
    <dbReference type="NCBI Taxonomy" id="665571"/>
    <lineage>
        <taxon>Bacteria</taxon>
        <taxon>Pseudomonadati</taxon>
        <taxon>Spirochaetota</taxon>
        <taxon>Spirochaetia</taxon>
        <taxon>Winmispirales</taxon>
        <taxon>Winmispiraceae</taxon>
        <taxon>Winmispira</taxon>
    </lineage>
</organism>
<dbReference type="Pfam" id="PF09587">
    <property type="entry name" value="PGA_cap"/>
    <property type="match status" value="1"/>
</dbReference>
<reference key="1">
    <citation type="submission" date="2009-08" db="EMBL/GenBank/DDBJ databases">
        <title>The genome sequence of Spirochaeta thermophila DSM6192.</title>
        <authorList>
            <person name="Angelov A."/>
            <person name="Mientus M."/>
            <person name="Wittenberg S."/>
            <person name="Lehmann R."/>
            <person name="Liesegang H."/>
            <person name="Daniel R."/>
            <person name="Liebl W."/>
        </authorList>
    </citation>
    <scope>NUCLEOTIDE SEQUENCE</scope>
    <source>
        <strain>DSM 6192</strain>
    </source>
</reference>
<protein>
    <recommendedName>
        <fullName evidence="2">Capsule synthesis protein CapA domain-containing protein</fullName>
    </recommendedName>
</protein>
<dbReference type="KEGG" id="sta:STHERM_c12320"/>
<dbReference type="eggNOG" id="COG2843">
    <property type="taxonomic scope" value="Bacteria"/>
</dbReference>
<dbReference type="CDD" id="cd07381">
    <property type="entry name" value="MPP_CapA"/>
    <property type="match status" value="1"/>
</dbReference>
<dbReference type="PROSITE" id="PS51257">
    <property type="entry name" value="PROKAR_LIPOPROTEIN"/>
    <property type="match status" value="1"/>
</dbReference>
<dbReference type="PANTHER" id="PTHR33393">
    <property type="entry name" value="POLYGLUTAMINE SYNTHESIS ACCESSORY PROTEIN RV0574C-RELATED"/>
    <property type="match status" value="1"/>
</dbReference>
<evidence type="ECO:0000256" key="1">
    <source>
        <dbReference type="ARBA" id="ARBA00005662"/>
    </source>
</evidence>
<proteinExistence type="inferred from homology"/>
<accession>E0RT36</accession>
<dbReference type="SMART" id="SM00854">
    <property type="entry name" value="PGA_cap"/>
    <property type="match status" value="1"/>
</dbReference>
<dbReference type="InterPro" id="IPR019079">
    <property type="entry name" value="Capsule_synth_CapA"/>
</dbReference>
<dbReference type="PANTHER" id="PTHR33393:SF13">
    <property type="entry name" value="PGA BIOSYNTHESIS PROTEIN CAPA"/>
    <property type="match status" value="1"/>
</dbReference>